<dbReference type="SMART" id="SM00897">
    <property type="entry name" value="FIST"/>
    <property type="match status" value="1"/>
</dbReference>
<dbReference type="Proteomes" id="UP000252107">
    <property type="component" value="Unassembled WGS sequence"/>
</dbReference>
<dbReference type="PANTHER" id="PTHR40252">
    <property type="entry name" value="BLR0328 PROTEIN"/>
    <property type="match status" value="1"/>
</dbReference>
<dbReference type="SMART" id="SM01204">
    <property type="entry name" value="FIST_C"/>
    <property type="match status" value="1"/>
</dbReference>
<dbReference type="PANTHER" id="PTHR40252:SF2">
    <property type="entry name" value="BLR0328 PROTEIN"/>
    <property type="match status" value="1"/>
</dbReference>
<proteinExistence type="predicted"/>
<keyword evidence="4" id="KW-1185">Reference proteome</keyword>
<reference evidence="3" key="1">
    <citation type="submission" date="2016-04" db="EMBL/GenBank/DDBJ databases">
        <authorList>
            <person name="Tabuchi Yagui T.R."/>
        </authorList>
    </citation>
    <scope>NUCLEOTIDE SEQUENCE [LARGE SCALE GENOMIC DNA]</scope>
    <source>
        <strain evidence="3">NIES-26</strain>
    </source>
</reference>
<accession>A0A367RQF8</accession>
<name>A0A367RQF8_9NOSO</name>
<evidence type="ECO:0008006" key="5">
    <source>
        <dbReference type="Google" id="ProtNLM"/>
    </source>
</evidence>
<dbReference type="AlphaFoldDB" id="A0A367RQF8"/>
<dbReference type="Pfam" id="PF08495">
    <property type="entry name" value="FIST"/>
    <property type="match status" value="1"/>
</dbReference>
<dbReference type="InterPro" id="IPR019494">
    <property type="entry name" value="FIST_C"/>
</dbReference>
<evidence type="ECO:0000259" key="2">
    <source>
        <dbReference type="SMART" id="SM01204"/>
    </source>
</evidence>
<evidence type="ECO:0000259" key="1">
    <source>
        <dbReference type="SMART" id="SM00897"/>
    </source>
</evidence>
<feature type="domain" description="FIST" evidence="1">
    <location>
        <begin position="33"/>
        <end position="227"/>
    </location>
</feature>
<gene>
    <name evidence="3" type="ORF">A6770_14020</name>
</gene>
<protein>
    <recommendedName>
        <fullName evidence="5">Histidine kinase</fullName>
    </recommendedName>
</protein>
<feature type="domain" description="FIST C-domain" evidence="2">
    <location>
        <begin position="228"/>
        <end position="364"/>
    </location>
</feature>
<dbReference type="EMBL" id="LXQD01000109">
    <property type="protein sequence ID" value="RCJ37904.1"/>
    <property type="molecule type" value="Genomic_DNA"/>
</dbReference>
<comment type="caution">
    <text evidence="3">The sequence shown here is derived from an EMBL/GenBank/DDBJ whole genome shotgun (WGS) entry which is preliminary data.</text>
</comment>
<evidence type="ECO:0000313" key="4">
    <source>
        <dbReference type="Proteomes" id="UP000252107"/>
    </source>
</evidence>
<evidence type="ECO:0000313" key="3">
    <source>
        <dbReference type="EMBL" id="RCJ37904.1"/>
    </source>
</evidence>
<organism evidence="3 4">
    <name type="scientific">Nostoc minutum NIES-26</name>
    <dbReference type="NCBI Taxonomy" id="1844469"/>
    <lineage>
        <taxon>Bacteria</taxon>
        <taxon>Bacillati</taxon>
        <taxon>Cyanobacteriota</taxon>
        <taxon>Cyanophyceae</taxon>
        <taxon>Nostocales</taxon>
        <taxon>Nostocaceae</taxon>
        <taxon>Nostoc</taxon>
    </lineage>
</organism>
<dbReference type="InterPro" id="IPR013702">
    <property type="entry name" value="FIST_domain_N"/>
</dbReference>
<sequence>MFRVVVGHSDDPDSQTAIAEILKECTHSLAGIIPQAGILFAAIDFDHVLILQRIRDTFPGIELIGGTTNGEISSVLEFQQDSLTLMLFAADEVEIRAGIGRGASKNPTLAAQVAIAQAKAKSIYQPQICLTFPDSLTSNGVLILEGLKQSLGEHIPIIGGMAADDYTFDKTYQFFQDEVLSDSVPVLLFSGQLLFSHGVASGWTPISQRGRVTKVDGNVVYEIDGQRALDFYQHYLGVEQFAANYAIHALAVFEDRDRFYMRAPNAYDRQSGSVTFFSDIPEQAVVQITDASRDDILLASEESLKNALADYSGVEPTAALLISCAARRRILGTLAREEYQLVKTRLPETLPCCGFYAYGEIAPLVSGGQTQFHNKTFVTLLLGTT</sequence>
<dbReference type="Pfam" id="PF10442">
    <property type="entry name" value="FIST_C"/>
    <property type="match status" value="1"/>
</dbReference>